<evidence type="ECO:0000313" key="4">
    <source>
        <dbReference type="Proteomes" id="UP001597414"/>
    </source>
</evidence>
<organism evidence="3 4">
    <name type="scientific">Shivajiella indica</name>
    <dbReference type="NCBI Taxonomy" id="872115"/>
    <lineage>
        <taxon>Bacteria</taxon>
        <taxon>Pseudomonadati</taxon>
        <taxon>Bacteroidota</taxon>
        <taxon>Cytophagia</taxon>
        <taxon>Cytophagales</taxon>
        <taxon>Cyclobacteriaceae</taxon>
        <taxon>Shivajiella</taxon>
    </lineage>
</organism>
<comment type="caution">
    <text evidence="3">The sequence shown here is derived from an EMBL/GenBank/DDBJ whole genome shotgun (WGS) entry which is preliminary data.</text>
</comment>
<dbReference type="RefSeq" id="WP_380801280.1">
    <property type="nucleotide sequence ID" value="NZ_JBHUIV010000010.1"/>
</dbReference>
<evidence type="ECO:0000256" key="2">
    <source>
        <dbReference type="SAM" id="Phobius"/>
    </source>
</evidence>
<dbReference type="Gene3D" id="1.25.40.10">
    <property type="entry name" value="Tetratricopeptide repeat domain"/>
    <property type="match status" value="1"/>
</dbReference>
<evidence type="ECO:0000256" key="1">
    <source>
        <dbReference type="PROSITE-ProRule" id="PRU00339"/>
    </source>
</evidence>
<protein>
    <recommendedName>
        <fullName evidence="5">Tetratricopeptide repeat protein</fullName>
    </recommendedName>
</protein>
<keyword evidence="2" id="KW-0812">Transmembrane</keyword>
<reference evidence="4" key="1">
    <citation type="journal article" date="2019" name="Int. J. Syst. Evol. Microbiol.">
        <title>The Global Catalogue of Microorganisms (GCM) 10K type strain sequencing project: providing services to taxonomists for standard genome sequencing and annotation.</title>
        <authorList>
            <consortium name="The Broad Institute Genomics Platform"/>
            <consortium name="The Broad Institute Genome Sequencing Center for Infectious Disease"/>
            <person name="Wu L."/>
            <person name="Ma J."/>
        </authorList>
    </citation>
    <scope>NUCLEOTIDE SEQUENCE [LARGE SCALE GENOMIC DNA]</scope>
    <source>
        <strain evidence="4">KCTC 19812</strain>
    </source>
</reference>
<keyword evidence="2" id="KW-1133">Transmembrane helix</keyword>
<accession>A0ABW5B6U1</accession>
<feature type="repeat" description="TPR" evidence="1">
    <location>
        <begin position="163"/>
        <end position="196"/>
    </location>
</feature>
<gene>
    <name evidence="3" type="ORF">ACFSKV_07265</name>
</gene>
<keyword evidence="4" id="KW-1185">Reference proteome</keyword>
<dbReference type="InterPro" id="IPR019734">
    <property type="entry name" value="TPR_rpt"/>
</dbReference>
<keyword evidence="1" id="KW-0802">TPR repeat</keyword>
<sequence length="260" mass="30814">MPYNMLDDRYIALIDDYLDGILSQEENEKIEAELKENHELQDLLALLKLTRESIRMSGQKQMIQEIHQNFIEESESIENKEKTIRFKISPWWLGIAASLALLILIGNFWVNTQTDSYFERNYVAYNLPTMRSLESQENEIVNLYKTAEFEKITKIITLNSEDSEALFLSGLSHFELGNYRESAQFLKKVQNLNETKTSEARLFQDESDYYLFLTFLKTEDYMEAENYYSRITSQKNHTYHTMIDLQDKVRFSILKLKKKM</sequence>
<dbReference type="EMBL" id="JBHUIV010000010">
    <property type="protein sequence ID" value="MFD2201360.1"/>
    <property type="molecule type" value="Genomic_DNA"/>
</dbReference>
<evidence type="ECO:0008006" key="5">
    <source>
        <dbReference type="Google" id="ProtNLM"/>
    </source>
</evidence>
<dbReference type="Proteomes" id="UP001597414">
    <property type="component" value="Unassembled WGS sequence"/>
</dbReference>
<dbReference type="SUPFAM" id="SSF48452">
    <property type="entry name" value="TPR-like"/>
    <property type="match status" value="1"/>
</dbReference>
<proteinExistence type="predicted"/>
<dbReference type="PROSITE" id="PS50005">
    <property type="entry name" value="TPR"/>
    <property type="match status" value="1"/>
</dbReference>
<evidence type="ECO:0000313" key="3">
    <source>
        <dbReference type="EMBL" id="MFD2201360.1"/>
    </source>
</evidence>
<feature type="transmembrane region" description="Helical" evidence="2">
    <location>
        <begin position="90"/>
        <end position="110"/>
    </location>
</feature>
<name>A0ABW5B6U1_9BACT</name>
<dbReference type="InterPro" id="IPR011990">
    <property type="entry name" value="TPR-like_helical_dom_sf"/>
</dbReference>
<keyword evidence="2" id="KW-0472">Membrane</keyword>